<dbReference type="EMBL" id="FNHG01000003">
    <property type="protein sequence ID" value="SDL96918.1"/>
    <property type="molecule type" value="Genomic_DNA"/>
</dbReference>
<dbReference type="STRING" id="144026.SAMN04488568_103198"/>
<evidence type="ECO:0000256" key="6">
    <source>
        <dbReference type="SAM" id="Phobius"/>
    </source>
</evidence>
<feature type="transmembrane region" description="Helical" evidence="6">
    <location>
        <begin position="218"/>
        <end position="246"/>
    </location>
</feature>
<dbReference type="GO" id="GO:0016020">
    <property type="term" value="C:membrane"/>
    <property type="evidence" value="ECO:0007669"/>
    <property type="project" value="UniProtKB-SubCell"/>
</dbReference>
<feature type="transmembrane region" description="Helical" evidence="6">
    <location>
        <begin position="12"/>
        <end position="29"/>
    </location>
</feature>
<evidence type="ECO:0000313" key="7">
    <source>
        <dbReference type="EMBL" id="SDL96918.1"/>
    </source>
</evidence>
<protein>
    <submittedName>
        <fullName evidence="7">Predicted PurR-regulated permease PerM</fullName>
    </submittedName>
</protein>
<evidence type="ECO:0000256" key="1">
    <source>
        <dbReference type="ARBA" id="ARBA00004141"/>
    </source>
</evidence>
<evidence type="ECO:0000313" key="8">
    <source>
        <dbReference type="Proteomes" id="UP000199759"/>
    </source>
</evidence>
<evidence type="ECO:0000256" key="3">
    <source>
        <dbReference type="ARBA" id="ARBA00022692"/>
    </source>
</evidence>
<dbReference type="PANTHER" id="PTHR21716">
    <property type="entry name" value="TRANSMEMBRANE PROTEIN"/>
    <property type="match status" value="1"/>
</dbReference>
<name>A0A1G9PDT5_9PROT</name>
<evidence type="ECO:0000256" key="2">
    <source>
        <dbReference type="ARBA" id="ARBA00009773"/>
    </source>
</evidence>
<keyword evidence="5 6" id="KW-0472">Membrane</keyword>
<keyword evidence="8" id="KW-1185">Reference proteome</keyword>
<feature type="transmembrane region" description="Helical" evidence="6">
    <location>
        <begin position="35"/>
        <end position="53"/>
    </location>
</feature>
<dbReference type="Pfam" id="PF01594">
    <property type="entry name" value="AI-2E_transport"/>
    <property type="match status" value="1"/>
</dbReference>
<feature type="transmembrane region" description="Helical" evidence="6">
    <location>
        <begin position="159"/>
        <end position="179"/>
    </location>
</feature>
<comment type="similarity">
    <text evidence="2">Belongs to the autoinducer-2 exporter (AI-2E) (TC 2.A.86) family.</text>
</comment>
<feature type="transmembrane region" description="Helical" evidence="6">
    <location>
        <begin position="266"/>
        <end position="289"/>
    </location>
</feature>
<keyword evidence="3 6" id="KW-0812">Transmembrane</keyword>
<dbReference type="PANTHER" id="PTHR21716:SF4">
    <property type="entry name" value="TRANSMEMBRANE PROTEIN 245"/>
    <property type="match status" value="1"/>
</dbReference>
<comment type="subcellular location">
    <subcellularLocation>
        <location evidence="1">Membrane</location>
        <topology evidence="1">Multi-pass membrane protein</topology>
    </subcellularLocation>
</comment>
<keyword evidence="4 6" id="KW-1133">Transmembrane helix</keyword>
<organism evidence="7 8">
    <name type="scientific">Maricaulis salignorans</name>
    <dbReference type="NCBI Taxonomy" id="144026"/>
    <lineage>
        <taxon>Bacteria</taxon>
        <taxon>Pseudomonadati</taxon>
        <taxon>Pseudomonadota</taxon>
        <taxon>Alphaproteobacteria</taxon>
        <taxon>Maricaulales</taxon>
        <taxon>Maricaulaceae</taxon>
        <taxon>Maricaulis</taxon>
    </lineage>
</organism>
<accession>A0A1G9PDT5</accession>
<proteinExistence type="inferred from homology"/>
<dbReference type="InterPro" id="IPR002549">
    <property type="entry name" value="AI-2E-like"/>
</dbReference>
<feature type="transmembrane region" description="Helical" evidence="6">
    <location>
        <begin position="310"/>
        <end position="343"/>
    </location>
</feature>
<feature type="transmembrane region" description="Helical" evidence="6">
    <location>
        <begin position="65"/>
        <end position="88"/>
    </location>
</feature>
<reference evidence="7 8" key="1">
    <citation type="submission" date="2016-10" db="EMBL/GenBank/DDBJ databases">
        <authorList>
            <person name="de Groot N.N."/>
        </authorList>
    </citation>
    <scope>NUCLEOTIDE SEQUENCE [LARGE SCALE GENOMIC DNA]</scope>
    <source>
        <strain evidence="7 8">DSM 16077</strain>
    </source>
</reference>
<gene>
    <name evidence="7" type="ORF">SAMN04488568_103198</name>
</gene>
<dbReference type="OrthoDB" id="106838at2"/>
<dbReference type="AlphaFoldDB" id="A0A1G9PDT5"/>
<dbReference type="RefSeq" id="WP_091767441.1">
    <property type="nucleotide sequence ID" value="NZ_FNHG01000003.1"/>
</dbReference>
<sequence>MTPIRKIALERGFIIILALVVSWIFLWMIRDYLAALFLAAVLTLFLQAPQDWLSARFGGRKGLAAGLLVTGSVLAFVIPASILLGVVAEQAIEVTSMVTPWVQEQVGLIRENGLDSLPAWLPFRDEMIQYQATIATQIGSLAGSVGRILVSSLRAGTGGVLIAALNLFILIYALFFFLLTGRETGRKAVALIPMVREDRELLAERAISTIRATVKGSFLIALVQGSLTGIGLFAAGVPGAIFWAAVATLLSIIPMIGPPLIWGPSAIWLIVSGHPIAGIALAVWGAVVVSTSDNILRPMLVGKDAKMSDLMVLISTLGGLGLFGAVGIILGPVIAALFTSVWFIFREAFAGLLEEEAASGNAIDGEETTNGKSAEDEP</sequence>
<dbReference type="Proteomes" id="UP000199759">
    <property type="component" value="Unassembled WGS sequence"/>
</dbReference>
<evidence type="ECO:0000256" key="4">
    <source>
        <dbReference type="ARBA" id="ARBA00022989"/>
    </source>
</evidence>
<evidence type="ECO:0000256" key="5">
    <source>
        <dbReference type="ARBA" id="ARBA00023136"/>
    </source>
</evidence>